<evidence type="ECO:0000313" key="2">
    <source>
        <dbReference type="WBParaSite" id="RSKR_0000429800.1"/>
    </source>
</evidence>
<protein>
    <submittedName>
        <fullName evidence="2">Exonuclease domain-containing protein</fullName>
    </submittedName>
</protein>
<dbReference type="WBParaSite" id="RSKR_0000429800.1">
    <property type="protein sequence ID" value="RSKR_0000429800.1"/>
    <property type="gene ID" value="RSKR_0000429800"/>
</dbReference>
<evidence type="ECO:0000313" key="1">
    <source>
        <dbReference type="Proteomes" id="UP000095286"/>
    </source>
</evidence>
<proteinExistence type="predicted"/>
<sequence>MVPDHFFIPFDTLHKSEFPSFTRLLDSNSEVYYSYTVNNPKIKRYIRPVAAFTDNTTPVSTCINCGEDYTIDEELDSIGVKQRCFIKNEIGEIKKQYAEHQTISMTHNYRYYYSKAPKSVGFGKKVVAMHCDLVYTTGGLAVATCYLVDYEFNLILNETAIIEPGQRIVNDGYPLNNYLKTKRNGIRNQTVSTIRDMIFNLIDDETVIVGYDLAPQFRALQFVHQKFIDYAVSPHFVPHKVALGKYFKQLSQKQEDIFVNNKHIPKKSTELKASAYMALFCIVCWDCKFGKKEEKIEADQNETKKEAEFEVVEKEDGLEFDRNCLIYENYTKPVPANSAPKKQVKTKERKNGIEVNFTLVEDSKENTAELEEDKNYTIVCERKLISKACWKAYDLHEEDKFEDIPKSTHISSLNHLTEDDYYKIFNANVMKSVNDRRSNGFPIFGDVKNHGRFEILNAYRKCKRRDFLASKQSEVKCSRCQKMYALNKKFKPINYNETCRPSAIEFYDNVYPGHYTTLMPHETITTFESVGPKGKNEKNQVFVVNSFVVYTDCGPEIAKICVFKSNGSELMNKLIKLENHVVEYDTENTMLSDEIMATATSTREEVRAKLFSLMNKSTILVGYKLALTLRTLRVVHDKVIELTMLGSYKTSKNKRDAPSLSFLIDEHLPVMDEPKDSSKLLLWKTQATLNLISKYASTKSIANKKKLNELVNDPEYERELLDEERIYLTATKKISKHVRGDNLKHQILLD</sequence>
<dbReference type="Proteomes" id="UP000095286">
    <property type="component" value="Unplaced"/>
</dbReference>
<accession>A0AC35TTQ4</accession>
<reference evidence="2" key="1">
    <citation type="submission" date="2016-11" db="UniProtKB">
        <authorList>
            <consortium name="WormBaseParasite"/>
        </authorList>
    </citation>
    <scope>IDENTIFICATION</scope>
    <source>
        <strain evidence="2">KR3021</strain>
    </source>
</reference>
<name>A0AC35TTQ4_9BILA</name>
<organism evidence="1 2">
    <name type="scientific">Rhabditophanes sp. KR3021</name>
    <dbReference type="NCBI Taxonomy" id="114890"/>
    <lineage>
        <taxon>Eukaryota</taxon>
        <taxon>Metazoa</taxon>
        <taxon>Ecdysozoa</taxon>
        <taxon>Nematoda</taxon>
        <taxon>Chromadorea</taxon>
        <taxon>Rhabditida</taxon>
        <taxon>Tylenchina</taxon>
        <taxon>Panagrolaimomorpha</taxon>
        <taxon>Strongyloidoidea</taxon>
        <taxon>Alloionematidae</taxon>
        <taxon>Rhabditophanes</taxon>
    </lineage>
</organism>